<reference evidence="1 2" key="1">
    <citation type="submission" date="2015-01" db="EMBL/GenBank/DDBJ databases">
        <title>Genome Assembly of Bacillus badius MTCC 1458.</title>
        <authorList>
            <person name="Verma A."/>
            <person name="Khatri I."/>
            <person name="Mual P."/>
            <person name="Subramanian S."/>
            <person name="Krishnamurthi S."/>
        </authorList>
    </citation>
    <scope>NUCLEOTIDE SEQUENCE [LARGE SCALE GENOMIC DNA]</scope>
    <source>
        <strain evidence="1 2">MTCC 1458</strain>
    </source>
</reference>
<gene>
    <name evidence="1" type="ORF">SD77_4198</name>
</gene>
<organism evidence="1 2">
    <name type="scientific">Bacillus badius</name>
    <dbReference type="NCBI Taxonomy" id="1455"/>
    <lineage>
        <taxon>Bacteria</taxon>
        <taxon>Bacillati</taxon>
        <taxon>Bacillota</taxon>
        <taxon>Bacilli</taxon>
        <taxon>Bacillales</taxon>
        <taxon>Bacillaceae</taxon>
        <taxon>Pseudobacillus</taxon>
    </lineage>
</organism>
<name>A0ABR5AUU7_BACBA</name>
<comment type="caution">
    <text evidence="1">The sequence shown here is derived from an EMBL/GenBank/DDBJ whole genome shotgun (WGS) entry which is preliminary data.</text>
</comment>
<proteinExistence type="predicted"/>
<dbReference type="Proteomes" id="UP000031982">
    <property type="component" value="Unassembled WGS sequence"/>
</dbReference>
<evidence type="ECO:0008006" key="3">
    <source>
        <dbReference type="Google" id="ProtNLM"/>
    </source>
</evidence>
<evidence type="ECO:0000313" key="2">
    <source>
        <dbReference type="Proteomes" id="UP000031982"/>
    </source>
</evidence>
<sequence>MKGKRECMDEPLVPHNKKGCVPNSMKIEFGCSLSSGLLLSFL</sequence>
<dbReference type="EMBL" id="JXLP01000009">
    <property type="protein sequence ID" value="KIL78518.1"/>
    <property type="molecule type" value="Genomic_DNA"/>
</dbReference>
<evidence type="ECO:0000313" key="1">
    <source>
        <dbReference type="EMBL" id="KIL78518.1"/>
    </source>
</evidence>
<protein>
    <recommendedName>
        <fullName evidence="3">Ribose 5-phosphate isomerase B</fullName>
    </recommendedName>
</protein>
<keyword evidence="2" id="KW-1185">Reference proteome</keyword>
<accession>A0ABR5AUU7</accession>